<evidence type="ECO:0000313" key="2">
    <source>
        <dbReference type="EMBL" id="SLN72055.1"/>
    </source>
</evidence>
<dbReference type="InterPro" id="IPR003173">
    <property type="entry name" value="PC4_C"/>
</dbReference>
<sequence>MIYAAISQTNGKELRLTLEGAQGRQRVDLRLWYPLRDGRMRPSKQGVSIEPHELPELCVGLNDVLRAMSPNQGASS</sequence>
<dbReference type="AlphaFoldDB" id="A0A1X7A6R1"/>
<organism evidence="2 3">
    <name type="scientific">Roseivivax jejudonensis</name>
    <dbReference type="NCBI Taxonomy" id="1529041"/>
    <lineage>
        <taxon>Bacteria</taxon>
        <taxon>Pseudomonadati</taxon>
        <taxon>Pseudomonadota</taxon>
        <taxon>Alphaproteobacteria</taxon>
        <taxon>Rhodobacterales</taxon>
        <taxon>Roseobacteraceae</taxon>
        <taxon>Roseivivax</taxon>
    </lineage>
</organism>
<dbReference type="InterPro" id="IPR009044">
    <property type="entry name" value="ssDNA-bd_transcriptional_reg"/>
</dbReference>
<evidence type="ECO:0000313" key="3">
    <source>
        <dbReference type="Proteomes" id="UP000193570"/>
    </source>
</evidence>
<evidence type="ECO:0000259" key="1">
    <source>
        <dbReference type="Pfam" id="PF02229"/>
    </source>
</evidence>
<keyword evidence="3" id="KW-1185">Reference proteome</keyword>
<feature type="domain" description="Transcriptional coactivator p15 (PC4) C-terminal" evidence="1">
    <location>
        <begin position="11"/>
        <end position="58"/>
    </location>
</feature>
<reference evidence="2 3" key="1">
    <citation type="submission" date="2017-03" db="EMBL/GenBank/DDBJ databases">
        <authorList>
            <person name="Afonso C.L."/>
            <person name="Miller P.J."/>
            <person name="Scott M.A."/>
            <person name="Spackman E."/>
            <person name="Goraichik I."/>
            <person name="Dimitrov K.M."/>
            <person name="Suarez D.L."/>
            <person name="Swayne D.E."/>
        </authorList>
    </citation>
    <scope>NUCLEOTIDE SEQUENCE [LARGE SCALE GENOMIC DNA]</scope>
    <source>
        <strain evidence="2 3">CECT 8625</strain>
    </source>
</reference>
<dbReference type="Proteomes" id="UP000193570">
    <property type="component" value="Unassembled WGS sequence"/>
</dbReference>
<dbReference type="RefSeq" id="WP_159456821.1">
    <property type="nucleotide sequence ID" value="NZ_FWFK01000008.1"/>
</dbReference>
<name>A0A1X7A6R1_9RHOB</name>
<dbReference type="Pfam" id="PF02229">
    <property type="entry name" value="PC4"/>
    <property type="match status" value="1"/>
</dbReference>
<dbReference type="EMBL" id="FWFK01000008">
    <property type="protein sequence ID" value="SLN72055.1"/>
    <property type="molecule type" value="Genomic_DNA"/>
</dbReference>
<accession>A0A1X7A6R1</accession>
<dbReference type="OrthoDB" id="47316at2"/>
<dbReference type="SUPFAM" id="SSF54447">
    <property type="entry name" value="ssDNA-binding transcriptional regulator domain"/>
    <property type="match status" value="1"/>
</dbReference>
<protein>
    <recommendedName>
        <fullName evidence="1">Transcriptional coactivator p15 (PC4) C-terminal domain-containing protein</fullName>
    </recommendedName>
</protein>
<gene>
    <name evidence="2" type="ORF">ROJ8625_03784</name>
</gene>
<dbReference type="GO" id="GO:0006355">
    <property type="term" value="P:regulation of DNA-templated transcription"/>
    <property type="evidence" value="ECO:0007669"/>
    <property type="project" value="InterPro"/>
</dbReference>
<proteinExistence type="predicted"/>
<dbReference type="GO" id="GO:0003677">
    <property type="term" value="F:DNA binding"/>
    <property type="evidence" value="ECO:0007669"/>
    <property type="project" value="InterPro"/>
</dbReference>
<dbReference type="Gene3D" id="2.30.31.10">
    <property type="entry name" value="Transcriptional Coactivator Pc4, Chain A"/>
    <property type="match status" value="1"/>
</dbReference>